<organism evidence="2 3">
    <name type="scientific">Kineosporia corallincola</name>
    <dbReference type="NCBI Taxonomy" id="2835133"/>
    <lineage>
        <taxon>Bacteria</taxon>
        <taxon>Bacillati</taxon>
        <taxon>Actinomycetota</taxon>
        <taxon>Actinomycetes</taxon>
        <taxon>Kineosporiales</taxon>
        <taxon>Kineosporiaceae</taxon>
        <taxon>Kineosporia</taxon>
    </lineage>
</organism>
<keyword evidence="1" id="KW-0472">Membrane</keyword>
<protein>
    <submittedName>
        <fullName evidence="2">DUF2500 domain-containing protein</fullName>
    </submittedName>
</protein>
<dbReference type="Pfam" id="PF10694">
    <property type="entry name" value="DUF2500"/>
    <property type="match status" value="1"/>
</dbReference>
<dbReference type="Gene3D" id="2.40.50.660">
    <property type="match status" value="1"/>
</dbReference>
<sequence length="125" mass="13912">MGDSTFLDDFGIFGVVVVGGMALILLLVVLGFATAVVKGLGQWTRNNNSPVEVVDAVLLTRRTEHRHSQDSSSTAYYVTFEHSAHRRTEFLVSGHQWGTLVEGDRGRLTFQGTRFQGFDRVPQDR</sequence>
<name>A0ABS5TI55_9ACTN</name>
<reference evidence="2 3" key="1">
    <citation type="submission" date="2021-05" db="EMBL/GenBank/DDBJ databases">
        <title>Kineosporia and Streptomyces sp. nov. two new marine actinobacteria isolated from Coral.</title>
        <authorList>
            <person name="Buangrab K."/>
            <person name="Sutthacheep M."/>
            <person name="Yeemin T."/>
            <person name="Harunari E."/>
            <person name="Igarashi Y."/>
            <person name="Kanchanasin P."/>
            <person name="Tanasupawat S."/>
            <person name="Phongsopitanun W."/>
        </authorList>
    </citation>
    <scope>NUCLEOTIDE SEQUENCE [LARGE SCALE GENOMIC DNA]</scope>
    <source>
        <strain evidence="2 3">J2-2</strain>
    </source>
</reference>
<dbReference type="InterPro" id="IPR019635">
    <property type="entry name" value="DUF2500"/>
</dbReference>
<keyword evidence="1" id="KW-1133">Transmembrane helix</keyword>
<dbReference type="EMBL" id="JAHBAY010000003">
    <property type="protein sequence ID" value="MBT0769269.1"/>
    <property type="molecule type" value="Genomic_DNA"/>
</dbReference>
<comment type="caution">
    <text evidence="2">The sequence shown here is derived from an EMBL/GenBank/DDBJ whole genome shotgun (WGS) entry which is preliminary data.</text>
</comment>
<dbReference type="RefSeq" id="WP_214155545.1">
    <property type="nucleotide sequence ID" value="NZ_JAHBAY010000003.1"/>
</dbReference>
<accession>A0ABS5TI55</accession>
<keyword evidence="1" id="KW-0812">Transmembrane</keyword>
<gene>
    <name evidence="2" type="ORF">KIH74_10080</name>
</gene>
<evidence type="ECO:0000313" key="3">
    <source>
        <dbReference type="Proteomes" id="UP001197247"/>
    </source>
</evidence>
<feature type="transmembrane region" description="Helical" evidence="1">
    <location>
        <begin position="12"/>
        <end position="37"/>
    </location>
</feature>
<dbReference type="Proteomes" id="UP001197247">
    <property type="component" value="Unassembled WGS sequence"/>
</dbReference>
<evidence type="ECO:0000256" key="1">
    <source>
        <dbReference type="SAM" id="Phobius"/>
    </source>
</evidence>
<evidence type="ECO:0000313" key="2">
    <source>
        <dbReference type="EMBL" id="MBT0769269.1"/>
    </source>
</evidence>
<keyword evidence="3" id="KW-1185">Reference proteome</keyword>
<proteinExistence type="predicted"/>